<evidence type="ECO:0000256" key="4">
    <source>
        <dbReference type="ARBA" id="ARBA00023136"/>
    </source>
</evidence>
<dbReference type="EMBL" id="HBHX01045597">
    <property type="protein sequence ID" value="CAE0124805.1"/>
    <property type="molecule type" value="Transcribed_RNA"/>
</dbReference>
<accession>A0A7S3F397</accession>
<gene>
    <name evidence="6" type="ORF">HERI1096_LOCUS25251</name>
</gene>
<protein>
    <recommendedName>
        <fullName evidence="7">Adenosylcobinamide-GDP ribazoletransferase</fullName>
    </recommendedName>
</protein>
<evidence type="ECO:0000256" key="2">
    <source>
        <dbReference type="ARBA" id="ARBA00022692"/>
    </source>
</evidence>
<dbReference type="InterPro" id="IPR000537">
    <property type="entry name" value="UbiA_prenyltransferase"/>
</dbReference>
<dbReference type="AlphaFoldDB" id="A0A7S3F397"/>
<evidence type="ECO:0000313" key="6">
    <source>
        <dbReference type="EMBL" id="CAE0124805.1"/>
    </source>
</evidence>
<evidence type="ECO:0000256" key="3">
    <source>
        <dbReference type="ARBA" id="ARBA00022989"/>
    </source>
</evidence>
<dbReference type="GO" id="GO:0016765">
    <property type="term" value="F:transferase activity, transferring alkyl or aryl (other than methyl) groups"/>
    <property type="evidence" value="ECO:0007669"/>
    <property type="project" value="InterPro"/>
</dbReference>
<reference evidence="6" key="1">
    <citation type="submission" date="2021-01" db="EMBL/GenBank/DDBJ databases">
        <authorList>
            <person name="Corre E."/>
            <person name="Pelletier E."/>
            <person name="Niang G."/>
            <person name="Scheremetjew M."/>
            <person name="Finn R."/>
            <person name="Kale V."/>
            <person name="Holt S."/>
            <person name="Cochrane G."/>
            <person name="Meng A."/>
            <person name="Brown T."/>
            <person name="Cohen L."/>
        </authorList>
    </citation>
    <scope>NUCLEOTIDE SEQUENCE</scope>
    <source>
        <strain evidence="6">CCMP281</strain>
    </source>
</reference>
<keyword evidence="3 5" id="KW-1133">Transmembrane helix</keyword>
<keyword evidence="2 5" id="KW-0812">Transmembrane</keyword>
<keyword evidence="4 5" id="KW-0472">Membrane</keyword>
<dbReference type="GO" id="GO:0016020">
    <property type="term" value="C:membrane"/>
    <property type="evidence" value="ECO:0007669"/>
    <property type="project" value="UniProtKB-SubCell"/>
</dbReference>
<feature type="transmembrane region" description="Helical" evidence="5">
    <location>
        <begin position="61"/>
        <end position="94"/>
    </location>
</feature>
<proteinExistence type="predicted"/>
<name>A0A7S3F397_9EUKA</name>
<feature type="transmembrane region" description="Helical" evidence="5">
    <location>
        <begin position="106"/>
        <end position="125"/>
    </location>
</feature>
<evidence type="ECO:0000256" key="5">
    <source>
        <dbReference type="SAM" id="Phobius"/>
    </source>
</evidence>
<evidence type="ECO:0008006" key="7">
    <source>
        <dbReference type="Google" id="ProtNLM"/>
    </source>
</evidence>
<comment type="subcellular location">
    <subcellularLocation>
        <location evidence="1">Membrane</location>
        <topology evidence="1">Multi-pass membrane protein</topology>
    </subcellularLocation>
</comment>
<dbReference type="Gene3D" id="1.20.120.1780">
    <property type="entry name" value="UbiA prenyltransferase"/>
    <property type="match status" value="1"/>
</dbReference>
<evidence type="ECO:0000256" key="1">
    <source>
        <dbReference type="ARBA" id="ARBA00004141"/>
    </source>
</evidence>
<dbReference type="Pfam" id="PF01040">
    <property type="entry name" value="UbiA"/>
    <property type="match status" value="1"/>
</dbReference>
<organism evidence="6">
    <name type="scientific">Haptolina ericina</name>
    <dbReference type="NCBI Taxonomy" id="156174"/>
    <lineage>
        <taxon>Eukaryota</taxon>
        <taxon>Haptista</taxon>
        <taxon>Haptophyta</taxon>
        <taxon>Prymnesiophyceae</taxon>
        <taxon>Prymnesiales</taxon>
        <taxon>Prymnesiaceae</taxon>
        <taxon>Haptolina</taxon>
    </lineage>
</organism>
<sequence>MAVGSPSLGLAAVWRPMVITFCTIWHRELLMDIKDMPGDAIAGVATLPVMLGRQGALLVSLLPLALAIAVALGAGGAVAPFAVAPLAVMAVLAIRAKMCAFGGGPLALAIESAPAWLAGSLIAMLR</sequence>